<reference evidence="1 2" key="2">
    <citation type="submission" date="2013-04" db="EMBL/GenBank/DDBJ databases">
        <title>The Genome Sequence of Bilophila wadsworthia 3_1_6.</title>
        <authorList>
            <consortium name="The Broad Institute Genomics Platform"/>
            <person name="Earl A."/>
            <person name="Ward D."/>
            <person name="Feldgarden M."/>
            <person name="Gevers D."/>
            <person name="Sibley C."/>
            <person name="Strauss J."/>
            <person name="Allen-Vercoe E."/>
            <person name="Walker B."/>
            <person name="Young S."/>
            <person name="Zeng Q."/>
            <person name="Gargeya S."/>
            <person name="Fitzgerald M."/>
            <person name="Haas B."/>
            <person name="Abouelleil A."/>
            <person name="Allen A.W."/>
            <person name="Alvarado L."/>
            <person name="Arachchi H.M."/>
            <person name="Berlin A.M."/>
            <person name="Chapman S.B."/>
            <person name="Gainer-Dewar J."/>
            <person name="Goldberg J."/>
            <person name="Griggs A."/>
            <person name="Gujja S."/>
            <person name="Hansen M."/>
            <person name="Howarth C."/>
            <person name="Imamovic A."/>
            <person name="Ireland A."/>
            <person name="Larimer J."/>
            <person name="McCowan C."/>
            <person name="Murphy C."/>
            <person name="Pearson M."/>
            <person name="Poon T.W."/>
            <person name="Priest M."/>
            <person name="Roberts A."/>
            <person name="Saif S."/>
            <person name="Shea T."/>
            <person name="Sisk P."/>
            <person name="Sykes S."/>
            <person name="Wortman J."/>
            <person name="Nusbaum C."/>
            <person name="Birren B."/>
        </authorList>
    </citation>
    <scope>NUCLEOTIDE SEQUENCE [LARGE SCALE GENOMIC DNA]</scope>
    <source>
        <strain evidence="1 2">3_1_6</strain>
    </source>
</reference>
<evidence type="ECO:0000313" key="2">
    <source>
        <dbReference type="Proteomes" id="UP000006034"/>
    </source>
</evidence>
<dbReference type="eggNOG" id="COG4012">
    <property type="taxonomic scope" value="Bacteria"/>
</dbReference>
<dbReference type="HOGENOM" id="CLU_803466_0_0_7"/>
<accession>E5Y4G4</accession>
<dbReference type="GeneID" id="78086216"/>
<dbReference type="InterPro" id="IPR014846">
    <property type="entry name" value="DUF1786_pyruvate_format-lyase"/>
</dbReference>
<dbReference type="RefSeq" id="WP_005025902.1">
    <property type="nucleotide sequence ID" value="NZ_KE150238.1"/>
</dbReference>
<proteinExistence type="predicted"/>
<dbReference type="EMBL" id="ADCP02000001">
    <property type="protein sequence ID" value="EFV45106.1"/>
    <property type="molecule type" value="Genomic_DNA"/>
</dbReference>
<dbReference type="Proteomes" id="UP000006034">
    <property type="component" value="Unassembled WGS sequence"/>
</dbReference>
<dbReference type="OrthoDB" id="9777509at2"/>
<evidence type="ECO:0000313" key="1">
    <source>
        <dbReference type="EMBL" id="EFV45106.1"/>
    </source>
</evidence>
<reference evidence="1 2" key="1">
    <citation type="submission" date="2010-10" db="EMBL/GenBank/DDBJ databases">
        <authorList>
            <consortium name="The Broad Institute Genome Sequencing Platform"/>
            <person name="Ward D."/>
            <person name="Earl A."/>
            <person name="Feldgarden M."/>
            <person name="Young S.K."/>
            <person name="Gargeya S."/>
            <person name="Zeng Q."/>
            <person name="Alvarado L."/>
            <person name="Berlin A."/>
            <person name="Bochicchio J."/>
            <person name="Chapman S.B."/>
            <person name="Chen Z."/>
            <person name="Freedman E."/>
            <person name="Gellesch M."/>
            <person name="Goldberg J."/>
            <person name="Griggs A."/>
            <person name="Gujja S."/>
            <person name="Heilman E."/>
            <person name="Heiman D."/>
            <person name="Howarth C."/>
            <person name="Mehta T."/>
            <person name="Neiman D."/>
            <person name="Pearson M."/>
            <person name="Roberts A."/>
            <person name="Saif S."/>
            <person name="Shea T."/>
            <person name="Shenoy N."/>
            <person name="Sisk P."/>
            <person name="Stolte C."/>
            <person name="Sykes S."/>
            <person name="White J."/>
            <person name="Yandava C."/>
            <person name="Allen-Vercoe E."/>
            <person name="Sibley C."/>
            <person name="Ambrose C.E."/>
            <person name="Strauss J."/>
            <person name="Daigneault M."/>
            <person name="Haas B."/>
            <person name="Nusbaum C."/>
            <person name="Birren B."/>
        </authorList>
    </citation>
    <scope>NUCLEOTIDE SEQUENCE [LARGE SCALE GENOMIC DNA]</scope>
    <source>
        <strain evidence="1 2">3_1_6</strain>
    </source>
</reference>
<comment type="caution">
    <text evidence="1">The sequence shown here is derived from an EMBL/GenBank/DDBJ whole genome shotgun (WGS) entry which is preliminary data.</text>
</comment>
<dbReference type="STRING" id="563192.HMPREF0179_01076"/>
<name>E5Y4G4_BILW3</name>
<keyword evidence="2" id="KW-1185">Reference proteome</keyword>
<sequence>MAELSPASAGDAVARLLAAAGPILSLDIGSGTQDVLLALPGERAENWPRFVLPSPALGIADRIRRHTAAGRPVWLYGHNMGGGFAVAVQEQVAAGLAPAASPDAALALHDNPERVKAQGVSITPSCPKGYTAVPLADYEPGFWDGLLSAAGLPKPSLIVAAAQDHGHHPEGNRVGRFNLWRALLTETQGNPARWLYDTPPAPCTRLNALQQCTGGPVADTATAAVLGALAAPEVAKRSQRQGVTVVNVGNSHVAAFLVFKGRILGVYEHHTGMLDTDALLFDLKEFGFGWLPDEQVRAKGGHGCAFLAPLPPEAEGFAPTFAVGPRREMLLGHAQFIAPHGDMMIAGCHGLLHGLALREA</sequence>
<organism evidence="1 2">
    <name type="scientific">Bilophila wadsworthia (strain 3_1_6)</name>
    <dbReference type="NCBI Taxonomy" id="563192"/>
    <lineage>
        <taxon>Bacteria</taxon>
        <taxon>Pseudomonadati</taxon>
        <taxon>Thermodesulfobacteriota</taxon>
        <taxon>Desulfovibrionia</taxon>
        <taxon>Desulfovibrionales</taxon>
        <taxon>Desulfovibrionaceae</taxon>
        <taxon>Bilophila</taxon>
    </lineage>
</organism>
<dbReference type="AlphaFoldDB" id="E5Y4G4"/>
<protein>
    <submittedName>
        <fullName evidence="1">Uncharacterized protein</fullName>
    </submittedName>
</protein>
<dbReference type="Pfam" id="PF08735">
    <property type="entry name" value="DUF1786"/>
    <property type="match status" value="1"/>
</dbReference>
<gene>
    <name evidence="1" type="ORF">HMPREF0179_01076</name>
</gene>